<dbReference type="PANTHER" id="PTHR36710">
    <property type="entry name" value="PECTINESTERASE INHIBITOR-LIKE"/>
    <property type="match status" value="1"/>
</dbReference>
<dbReference type="SMART" id="SM00856">
    <property type="entry name" value="PMEI"/>
    <property type="match status" value="1"/>
</dbReference>
<comment type="caution">
    <text evidence="6">The sequence shown here is derived from an EMBL/GenBank/DDBJ whole genome shotgun (WGS) entry which is preliminary data.</text>
</comment>
<dbReference type="InterPro" id="IPR052421">
    <property type="entry name" value="PCW_Enzyme_Inhibitor"/>
</dbReference>
<dbReference type="Pfam" id="PF04043">
    <property type="entry name" value="PMEI"/>
    <property type="match status" value="1"/>
</dbReference>
<reference evidence="8" key="1">
    <citation type="journal article" date="2017" name="Plant J.">
        <title>The pomegranate (Punica granatum L.) genome and the genomics of punicalagin biosynthesis.</title>
        <authorList>
            <person name="Qin G."/>
            <person name="Xu C."/>
            <person name="Ming R."/>
            <person name="Tang H."/>
            <person name="Guyot R."/>
            <person name="Kramer E.M."/>
            <person name="Hu Y."/>
            <person name="Yi X."/>
            <person name="Qi Y."/>
            <person name="Xu X."/>
            <person name="Gao Z."/>
            <person name="Pan H."/>
            <person name="Jian J."/>
            <person name="Tian Y."/>
            <person name="Yue Z."/>
            <person name="Xu Y."/>
        </authorList>
    </citation>
    <scope>NUCLEOTIDE SEQUENCE [LARGE SCALE GENOMIC DNA]</scope>
    <source>
        <strain evidence="8">cv. Dabenzi</strain>
    </source>
</reference>
<evidence type="ECO:0000256" key="3">
    <source>
        <dbReference type="ARBA" id="ARBA00038471"/>
    </source>
</evidence>
<protein>
    <recommendedName>
        <fullName evidence="5">Pectinesterase inhibitor domain-containing protein</fullName>
    </recommendedName>
</protein>
<evidence type="ECO:0000313" key="7">
    <source>
        <dbReference type="EMBL" id="PKI51647.1"/>
    </source>
</evidence>
<dbReference type="AlphaFoldDB" id="A0A218X0V0"/>
<name>A0A218X0V0_PUNGR</name>
<dbReference type="CDD" id="cd15801">
    <property type="entry name" value="PMEI-like_1"/>
    <property type="match status" value="1"/>
</dbReference>
<dbReference type="PANTHER" id="PTHR36710:SF18">
    <property type="entry name" value="PECTINESTERASE INHIBITOR 5-RELATED"/>
    <property type="match status" value="1"/>
</dbReference>
<sequence length="192" mass="19702">MRSASVLTVALCLLLGILAGPAVAQAPAPSTSTGSAAGTGLVAEVCGQCKNKDLCLSSLNADPNSKGADLSALTLIAIRVAIANATDTVSYIQKELSDTSLEPGVQQALSDCAENYDDAVQQLDDSIAALTIRNYADLRKWVQTAAADADTCSAGASAAGSDNLGLSNRSKTFRQLCNNAITIIGILEKNKQ</sequence>
<reference evidence="6" key="2">
    <citation type="submission" date="2017-06" db="EMBL/GenBank/DDBJ databases">
        <title>The pomegranate genome and the genomics of punicalagin biosynthesis.</title>
        <authorList>
            <person name="Xu C."/>
        </authorList>
    </citation>
    <scope>NUCLEOTIDE SEQUENCE [LARGE SCALE GENOMIC DNA]</scope>
    <source>
        <tissue evidence="6">Fresh leaf</tissue>
    </source>
</reference>
<evidence type="ECO:0000256" key="1">
    <source>
        <dbReference type="ARBA" id="ARBA00022729"/>
    </source>
</evidence>
<keyword evidence="9" id="KW-1185">Reference proteome</keyword>
<comment type="similarity">
    <text evidence="3">Belongs to the PMEI family.</text>
</comment>
<dbReference type="EMBL" id="PGOL01002001">
    <property type="protein sequence ID" value="PKI51647.1"/>
    <property type="molecule type" value="Genomic_DNA"/>
</dbReference>
<dbReference type="SUPFAM" id="SSF101148">
    <property type="entry name" value="Plant invertase/pectin methylesterase inhibitor"/>
    <property type="match status" value="1"/>
</dbReference>
<keyword evidence="2" id="KW-1015">Disulfide bond</keyword>
<reference evidence="7 9" key="3">
    <citation type="submission" date="2017-11" db="EMBL/GenBank/DDBJ databases">
        <title>De-novo sequencing of pomegranate (Punica granatum L.) genome.</title>
        <authorList>
            <person name="Akparov Z."/>
            <person name="Amiraslanov A."/>
            <person name="Hajiyeva S."/>
            <person name="Abbasov M."/>
            <person name="Kaur K."/>
            <person name="Hamwieh A."/>
            <person name="Solovyev V."/>
            <person name="Salamov A."/>
            <person name="Braich B."/>
            <person name="Kosarev P."/>
            <person name="Mahmoud A."/>
            <person name="Hajiyev E."/>
            <person name="Babayeva S."/>
            <person name="Izzatullayeva V."/>
            <person name="Mammadov A."/>
            <person name="Mammadov A."/>
            <person name="Sharifova S."/>
            <person name="Ojaghi J."/>
            <person name="Eynullazada K."/>
            <person name="Bayramov B."/>
            <person name="Abdulazimova A."/>
            <person name="Shahmuradov I."/>
        </authorList>
    </citation>
    <scope>NUCLEOTIDE SEQUENCE [LARGE SCALE GENOMIC DNA]</scope>
    <source>
        <strain evidence="7">AG2017</strain>
        <strain evidence="9">cv. AG2017</strain>
        <tissue evidence="7">Leaf</tissue>
    </source>
</reference>
<dbReference type="Proteomes" id="UP000197138">
    <property type="component" value="Unassembled WGS sequence"/>
</dbReference>
<dbReference type="Proteomes" id="UP000233551">
    <property type="component" value="Unassembled WGS sequence"/>
</dbReference>
<evidence type="ECO:0000256" key="4">
    <source>
        <dbReference type="SAM" id="SignalP"/>
    </source>
</evidence>
<evidence type="ECO:0000313" key="6">
    <source>
        <dbReference type="EMBL" id="OWM78091.1"/>
    </source>
</evidence>
<keyword evidence="1 4" id="KW-0732">Signal</keyword>
<organism evidence="6 8">
    <name type="scientific">Punica granatum</name>
    <name type="common">Pomegranate</name>
    <dbReference type="NCBI Taxonomy" id="22663"/>
    <lineage>
        <taxon>Eukaryota</taxon>
        <taxon>Viridiplantae</taxon>
        <taxon>Streptophyta</taxon>
        <taxon>Embryophyta</taxon>
        <taxon>Tracheophyta</taxon>
        <taxon>Spermatophyta</taxon>
        <taxon>Magnoliopsida</taxon>
        <taxon>eudicotyledons</taxon>
        <taxon>Gunneridae</taxon>
        <taxon>Pentapetalae</taxon>
        <taxon>rosids</taxon>
        <taxon>malvids</taxon>
        <taxon>Myrtales</taxon>
        <taxon>Lythraceae</taxon>
        <taxon>Punica</taxon>
    </lineage>
</organism>
<accession>A0A218X0V0</accession>
<dbReference type="STRING" id="22663.A0A218X0V0"/>
<proteinExistence type="inferred from homology"/>
<feature type="chain" id="PRO_5014071820" description="Pectinesterase inhibitor domain-containing protein" evidence="4">
    <location>
        <begin position="25"/>
        <end position="192"/>
    </location>
</feature>
<dbReference type="GO" id="GO:0004857">
    <property type="term" value="F:enzyme inhibitor activity"/>
    <property type="evidence" value="ECO:0007669"/>
    <property type="project" value="InterPro"/>
</dbReference>
<dbReference type="Gene3D" id="1.20.140.40">
    <property type="entry name" value="Invertase/pectin methylesterase inhibitor family protein"/>
    <property type="match status" value="1"/>
</dbReference>
<dbReference type="NCBIfam" id="TIGR01614">
    <property type="entry name" value="PME_inhib"/>
    <property type="match status" value="1"/>
</dbReference>
<feature type="signal peptide" evidence="4">
    <location>
        <begin position="1"/>
        <end position="24"/>
    </location>
</feature>
<evidence type="ECO:0000313" key="9">
    <source>
        <dbReference type="Proteomes" id="UP000233551"/>
    </source>
</evidence>
<dbReference type="InterPro" id="IPR006501">
    <property type="entry name" value="Pectinesterase_inhib_dom"/>
</dbReference>
<evidence type="ECO:0000256" key="2">
    <source>
        <dbReference type="ARBA" id="ARBA00023157"/>
    </source>
</evidence>
<gene>
    <name evidence="6" type="ORF">CDL15_Pgr018660</name>
    <name evidence="7" type="ORF">CRG98_027949</name>
</gene>
<feature type="domain" description="Pectinesterase inhibitor" evidence="5">
    <location>
        <begin position="37"/>
        <end position="183"/>
    </location>
</feature>
<evidence type="ECO:0000313" key="8">
    <source>
        <dbReference type="Proteomes" id="UP000197138"/>
    </source>
</evidence>
<dbReference type="InterPro" id="IPR035513">
    <property type="entry name" value="Invertase/methylesterase_inhib"/>
</dbReference>
<evidence type="ECO:0000259" key="5">
    <source>
        <dbReference type="SMART" id="SM00856"/>
    </source>
</evidence>
<dbReference type="EMBL" id="MTKT01002507">
    <property type="protein sequence ID" value="OWM78091.1"/>
    <property type="molecule type" value="Genomic_DNA"/>
</dbReference>